<feature type="domain" description="DUF317" evidence="2">
    <location>
        <begin position="53"/>
        <end position="101"/>
    </location>
</feature>
<dbReference type="Proteomes" id="UP000498740">
    <property type="component" value="Unassembled WGS sequence"/>
</dbReference>
<evidence type="ECO:0000313" key="4">
    <source>
        <dbReference type="Proteomes" id="UP000498740"/>
    </source>
</evidence>
<proteinExistence type="predicted"/>
<evidence type="ECO:0000256" key="1">
    <source>
        <dbReference type="SAM" id="MobiDB-lite"/>
    </source>
</evidence>
<dbReference type="AlphaFoldDB" id="A0A7J0CK55"/>
<name>A0A7J0CK55_STRMI</name>
<sequence>MRRFTPDEVVLVSPRHLAGAGVDKIRDALGLLINMFGWTPEKLPPAGHVLLNSPGGEMVLDFTPDRQDSGWWTIAHHEPLWRAEFTRQVPVEAIAAVTQTLPQVLGDDRYADRIPFANEYPASIAKNHGWAIRGTAHGTTWTSPDGHCKVEHTADTEHTWRFTHSVHDGFDTDWSAVFTVDTPTQVVAQFVTHLSDDRPVERRFADVPAAALDAAVITPISSSSGPSTHTLHPVERLGHSLTSAGRSPGAHRRR</sequence>
<feature type="region of interest" description="Disordered" evidence="1">
    <location>
        <begin position="221"/>
        <end position="254"/>
    </location>
</feature>
<evidence type="ECO:0000259" key="2">
    <source>
        <dbReference type="Pfam" id="PF03771"/>
    </source>
</evidence>
<gene>
    <name evidence="3" type="ORF">Smic_08700</name>
</gene>
<comment type="caution">
    <text evidence="3">The sequence shown here is derived from an EMBL/GenBank/DDBJ whole genome shotgun (WGS) entry which is preliminary data.</text>
</comment>
<evidence type="ECO:0000313" key="3">
    <source>
        <dbReference type="EMBL" id="GFN02314.1"/>
    </source>
</evidence>
<dbReference type="EMBL" id="BLWD01000001">
    <property type="protein sequence ID" value="GFN02314.1"/>
    <property type="molecule type" value="Genomic_DNA"/>
</dbReference>
<dbReference type="Pfam" id="PF03771">
    <property type="entry name" value="SPDY"/>
    <property type="match status" value="2"/>
</dbReference>
<accession>A0A7J0CK55</accession>
<dbReference type="RefSeq" id="WP_032758898.1">
    <property type="nucleotide sequence ID" value="NZ_BMUG01000018.1"/>
</dbReference>
<reference evidence="3 4" key="1">
    <citation type="submission" date="2020-05" db="EMBL/GenBank/DDBJ databases">
        <title>Whole genome shotgun sequence of Streptomyces microflavus NBRC 13062.</title>
        <authorList>
            <person name="Komaki H."/>
            <person name="Tamura T."/>
        </authorList>
    </citation>
    <scope>NUCLEOTIDE SEQUENCE [LARGE SCALE GENOMIC DNA]</scope>
    <source>
        <strain evidence="3 4">NBRC 13062</strain>
    </source>
</reference>
<protein>
    <recommendedName>
        <fullName evidence="2">DUF317 domain-containing protein</fullName>
    </recommendedName>
</protein>
<organism evidence="3 4">
    <name type="scientific">Streptomyces microflavus</name>
    <name type="common">Streptomyces lipmanii</name>
    <dbReference type="NCBI Taxonomy" id="1919"/>
    <lineage>
        <taxon>Bacteria</taxon>
        <taxon>Bacillati</taxon>
        <taxon>Actinomycetota</taxon>
        <taxon>Actinomycetes</taxon>
        <taxon>Kitasatosporales</taxon>
        <taxon>Streptomycetaceae</taxon>
        <taxon>Streptomyces</taxon>
    </lineage>
</organism>
<dbReference type="InterPro" id="IPR005523">
    <property type="entry name" value="DUF317_SPDY"/>
</dbReference>
<feature type="domain" description="DUF317" evidence="2">
    <location>
        <begin position="142"/>
        <end position="200"/>
    </location>
</feature>